<feature type="domain" description="Lysozyme inhibitor LprI-like N-terminal" evidence="2">
    <location>
        <begin position="60"/>
        <end position="156"/>
    </location>
</feature>
<keyword evidence="4" id="KW-1185">Reference proteome</keyword>
<dbReference type="InterPro" id="IPR009739">
    <property type="entry name" value="LprI-like_N"/>
</dbReference>
<keyword evidence="1" id="KW-0732">Signal</keyword>
<sequence>MRRILATVWLLLAAPMALAQGPAFDGAPVDACLAEQSGDGGQPHSCIGTAATACIAGPDGGTTVGMSICLTGEYEHWDGLLNSAYAEAMQKAETTDADMKKIGSSVEAQAPLLQDMQRKWIAFRDAACNWERSKWGGGTGGGPASVDCAMTLTAEQYLRIAPSLREGG</sequence>
<proteinExistence type="predicted"/>
<evidence type="ECO:0000259" key="2">
    <source>
        <dbReference type="Pfam" id="PF07007"/>
    </source>
</evidence>
<feature type="chain" id="PRO_5014180176" description="Lysozyme inhibitor LprI-like N-terminal domain-containing protein" evidence="1">
    <location>
        <begin position="20"/>
        <end position="168"/>
    </location>
</feature>
<dbReference type="EMBL" id="CP025430">
    <property type="protein sequence ID" value="AUH63702.1"/>
    <property type="molecule type" value="Genomic_DNA"/>
</dbReference>
<feature type="signal peptide" evidence="1">
    <location>
        <begin position="1"/>
        <end position="19"/>
    </location>
</feature>
<dbReference type="KEGG" id="pzh:CX676_05610"/>
<dbReference type="OrthoDB" id="7340239at2"/>
<gene>
    <name evidence="3" type="ORF">CX676_05610</name>
</gene>
<accession>A0A2H5EWN5</accession>
<dbReference type="Proteomes" id="UP000234530">
    <property type="component" value="Chromosome"/>
</dbReference>
<evidence type="ECO:0000256" key="1">
    <source>
        <dbReference type="SAM" id="SignalP"/>
    </source>
</evidence>
<dbReference type="RefSeq" id="WP_101751744.1">
    <property type="nucleotide sequence ID" value="NZ_CP025430.1"/>
</dbReference>
<protein>
    <recommendedName>
        <fullName evidence="2">Lysozyme inhibitor LprI-like N-terminal domain-containing protein</fullName>
    </recommendedName>
</protein>
<dbReference type="AlphaFoldDB" id="A0A2H5EWN5"/>
<reference evidence="3 4" key="1">
    <citation type="journal article" date="2013" name="Antonie Van Leeuwenhoek">
        <title>Paracoccus zhejiangensis sp. nov., isolated from activated sludge in wastewater-treatment system.</title>
        <authorList>
            <person name="Wu Z.G."/>
            <person name="Zhang D.F."/>
            <person name="Liu Y.L."/>
            <person name="Wang F."/>
            <person name="Jiang X."/>
            <person name="Li C."/>
            <person name="Li S.P."/>
            <person name="Hong Q."/>
            <person name="Li W.J."/>
        </authorList>
    </citation>
    <scope>NUCLEOTIDE SEQUENCE [LARGE SCALE GENOMIC DNA]</scope>
    <source>
        <strain evidence="3 4">J6</strain>
    </source>
</reference>
<evidence type="ECO:0000313" key="3">
    <source>
        <dbReference type="EMBL" id="AUH63702.1"/>
    </source>
</evidence>
<dbReference type="Pfam" id="PF07007">
    <property type="entry name" value="LprI"/>
    <property type="match status" value="1"/>
</dbReference>
<organism evidence="3 4">
    <name type="scientific">Paracoccus zhejiangensis</name>
    <dbReference type="NCBI Taxonomy" id="1077935"/>
    <lineage>
        <taxon>Bacteria</taxon>
        <taxon>Pseudomonadati</taxon>
        <taxon>Pseudomonadota</taxon>
        <taxon>Alphaproteobacteria</taxon>
        <taxon>Rhodobacterales</taxon>
        <taxon>Paracoccaceae</taxon>
        <taxon>Paracoccus</taxon>
    </lineage>
</organism>
<dbReference type="Gene3D" id="1.20.1270.180">
    <property type="match status" value="1"/>
</dbReference>
<name>A0A2H5EWN5_9RHOB</name>
<evidence type="ECO:0000313" key="4">
    <source>
        <dbReference type="Proteomes" id="UP000234530"/>
    </source>
</evidence>